<feature type="compositionally biased region" description="Basic and acidic residues" evidence="1">
    <location>
        <begin position="81"/>
        <end position="93"/>
    </location>
</feature>
<evidence type="ECO:0000313" key="3">
    <source>
        <dbReference type="Proteomes" id="UP001345691"/>
    </source>
</evidence>
<feature type="compositionally biased region" description="Basic and acidic residues" evidence="1">
    <location>
        <begin position="41"/>
        <end position="58"/>
    </location>
</feature>
<gene>
    <name evidence="2" type="ORF">LTR69_006987</name>
</gene>
<sequence length="101" mass="11526">MYHLKGQAADRNTSDHSHDEANDHINSGKEIMMDRANNARQLEDHPNLRLDGDKHAPDHSQPASHRHMKEVNHKVNQGEIEPERKRSVMDQVKHAVNPDSA</sequence>
<comment type="caution">
    <text evidence="2">The sequence shown here is derived from an EMBL/GenBank/DDBJ whole genome shotgun (WGS) entry which is preliminary data.</text>
</comment>
<protein>
    <recommendedName>
        <fullName evidence="4">Conidiation-specific protein 6</fullName>
    </recommendedName>
</protein>
<evidence type="ECO:0000313" key="2">
    <source>
        <dbReference type="EMBL" id="KAK5057990.1"/>
    </source>
</evidence>
<dbReference type="EMBL" id="JAVRRF010000015">
    <property type="protein sequence ID" value="KAK5057990.1"/>
    <property type="molecule type" value="Genomic_DNA"/>
</dbReference>
<proteinExistence type="predicted"/>
<feature type="compositionally biased region" description="Basic and acidic residues" evidence="1">
    <location>
        <begin position="12"/>
        <end position="33"/>
    </location>
</feature>
<name>A0ABR0J7B8_9EURO</name>
<organism evidence="2 3">
    <name type="scientific">Exophiala sideris</name>
    <dbReference type="NCBI Taxonomy" id="1016849"/>
    <lineage>
        <taxon>Eukaryota</taxon>
        <taxon>Fungi</taxon>
        <taxon>Dikarya</taxon>
        <taxon>Ascomycota</taxon>
        <taxon>Pezizomycotina</taxon>
        <taxon>Eurotiomycetes</taxon>
        <taxon>Chaetothyriomycetidae</taxon>
        <taxon>Chaetothyriales</taxon>
        <taxon>Herpotrichiellaceae</taxon>
        <taxon>Exophiala</taxon>
    </lineage>
</organism>
<feature type="region of interest" description="Disordered" evidence="1">
    <location>
        <begin position="1"/>
        <end position="101"/>
    </location>
</feature>
<reference evidence="2 3" key="1">
    <citation type="submission" date="2023-08" db="EMBL/GenBank/DDBJ databases">
        <title>Black Yeasts Isolated from many extreme environments.</title>
        <authorList>
            <person name="Coleine C."/>
            <person name="Stajich J.E."/>
            <person name="Selbmann L."/>
        </authorList>
    </citation>
    <scope>NUCLEOTIDE SEQUENCE [LARGE SCALE GENOMIC DNA]</scope>
    <source>
        <strain evidence="2 3">CCFEE 6328</strain>
    </source>
</reference>
<keyword evidence="3" id="KW-1185">Reference proteome</keyword>
<dbReference type="Proteomes" id="UP001345691">
    <property type="component" value="Unassembled WGS sequence"/>
</dbReference>
<evidence type="ECO:0008006" key="4">
    <source>
        <dbReference type="Google" id="ProtNLM"/>
    </source>
</evidence>
<accession>A0ABR0J7B8</accession>
<evidence type="ECO:0000256" key="1">
    <source>
        <dbReference type="SAM" id="MobiDB-lite"/>
    </source>
</evidence>